<accession>G0L8C3</accession>
<dbReference type="STRING" id="63186.ZOBELLIA_3319"/>
<dbReference type="HOGENOM" id="CLU_2739240_0_0_10"/>
<reference evidence="1 2" key="2">
    <citation type="journal article" date="2012" name="Environ. Microbiol.">
        <title>Characterization of the first alginolytic operons in a marine bacterium: from their emergence in marine Flavobacteriia to their independent transfers to marine Proteobacteria and human gut Bacteroides.</title>
        <authorList>
            <person name="Thomas F."/>
            <person name="Barbeyron T."/>
            <person name="Tonon T."/>
            <person name="Genicot S."/>
            <person name="Czjzek M."/>
            <person name="Michel G."/>
        </authorList>
    </citation>
    <scope>NUCLEOTIDE SEQUENCE [LARGE SCALE GENOMIC DNA]</scope>
    <source>
        <strain evidence="2">DSM 12802 / CCUG 47099 / CIP 106680 / NCIMB 13871 / Dsij</strain>
    </source>
</reference>
<dbReference type="AlphaFoldDB" id="G0L8C3"/>
<reference evidence="2" key="1">
    <citation type="submission" date="2009-07" db="EMBL/GenBank/DDBJ databases">
        <title>Complete genome sequence of Zobellia galactanivorans Dsij.</title>
        <authorList>
            <consortium name="Genoscope - CEA"/>
        </authorList>
    </citation>
    <scope>NUCLEOTIDE SEQUENCE [LARGE SCALE GENOMIC DNA]</scope>
    <source>
        <strain evidence="2">DSM 12802 / CCUG 47099 / CIP 106680 / NCIMB 13871 / Dsij</strain>
    </source>
</reference>
<keyword evidence="2" id="KW-1185">Reference proteome</keyword>
<proteinExistence type="predicted"/>
<dbReference type="EMBL" id="FP476056">
    <property type="protein sequence ID" value="CAZ97457.1"/>
    <property type="molecule type" value="Genomic_DNA"/>
</dbReference>
<dbReference type="KEGG" id="zga:ZOBELLIA_3319"/>
<protein>
    <submittedName>
        <fullName evidence="1">Uncharacterized protein</fullName>
    </submittedName>
</protein>
<sequence>MSVHSIKYVFCHSTYSTGHGVCNSSGRVDTLGMLPVTHLAKTVCFVVYGPMQKLNISLTRNFQFCDLINIR</sequence>
<name>G0L8C3_ZOBGA</name>
<gene>
    <name evidence="1" type="ordered locus">zobellia_3319</name>
</gene>
<evidence type="ECO:0000313" key="2">
    <source>
        <dbReference type="Proteomes" id="UP000008898"/>
    </source>
</evidence>
<dbReference type="Proteomes" id="UP000008898">
    <property type="component" value="Chromosome"/>
</dbReference>
<organism evidence="1 2">
    <name type="scientific">Zobellia galactanivorans (strain DSM 12802 / CCUG 47099 / CIP 106680 / NCIMB 13871 / Dsij)</name>
    <dbReference type="NCBI Taxonomy" id="63186"/>
    <lineage>
        <taxon>Bacteria</taxon>
        <taxon>Pseudomonadati</taxon>
        <taxon>Bacteroidota</taxon>
        <taxon>Flavobacteriia</taxon>
        <taxon>Flavobacteriales</taxon>
        <taxon>Flavobacteriaceae</taxon>
        <taxon>Zobellia</taxon>
    </lineage>
</organism>
<evidence type="ECO:0000313" key="1">
    <source>
        <dbReference type="EMBL" id="CAZ97457.1"/>
    </source>
</evidence>